<feature type="transmembrane region" description="Helical" evidence="7">
    <location>
        <begin position="336"/>
        <end position="356"/>
    </location>
</feature>
<feature type="domain" description="Cation/H+ exchanger transmembrane" evidence="8">
    <location>
        <begin position="2"/>
        <end position="353"/>
    </location>
</feature>
<keyword evidence="6 7" id="KW-0472">Membrane</keyword>
<comment type="subcellular location">
    <subcellularLocation>
        <location evidence="1">Membrane</location>
        <topology evidence="1">Multi-pass membrane protein</topology>
    </subcellularLocation>
</comment>
<dbReference type="InterPro" id="IPR038770">
    <property type="entry name" value="Na+/solute_symporter_sf"/>
</dbReference>
<feature type="transmembrane region" description="Helical" evidence="7">
    <location>
        <begin position="12"/>
        <end position="34"/>
    </location>
</feature>
<feature type="transmembrane region" description="Helical" evidence="7">
    <location>
        <begin position="252"/>
        <end position="270"/>
    </location>
</feature>
<evidence type="ECO:0000256" key="1">
    <source>
        <dbReference type="ARBA" id="ARBA00004141"/>
    </source>
</evidence>
<dbReference type="GO" id="GO:0016020">
    <property type="term" value="C:membrane"/>
    <property type="evidence" value="ECO:0007669"/>
    <property type="project" value="UniProtKB-SubCell"/>
</dbReference>
<feature type="transmembrane region" description="Helical" evidence="7">
    <location>
        <begin position="276"/>
        <end position="297"/>
    </location>
</feature>
<evidence type="ECO:0000256" key="6">
    <source>
        <dbReference type="ARBA" id="ARBA00023136"/>
    </source>
</evidence>
<evidence type="ECO:0000256" key="5">
    <source>
        <dbReference type="ARBA" id="ARBA00022989"/>
    </source>
</evidence>
<protein>
    <submittedName>
        <fullName evidence="9">Cation:proton antiporter</fullName>
    </submittedName>
</protein>
<feature type="transmembrane region" description="Helical" evidence="7">
    <location>
        <begin position="40"/>
        <end position="60"/>
    </location>
</feature>
<dbReference type="Gene3D" id="1.20.1530.20">
    <property type="match status" value="1"/>
</dbReference>
<keyword evidence="5 7" id="KW-1133">Transmembrane helix</keyword>
<dbReference type="GO" id="GO:0015297">
    <property type="term" value="F:antiporter activity"/>
    <property type="evidence" value="ECO:0007669"/>
    <property type="project" value="InterPro"/>
</dbReference>
<evidence type="ECO:0000259" key="8">
    <source>
        <dbReference type="Pfam" id="PF00999"/>
    </source>
</evidence>
<dbReference type="EMBL" id="CP036402">
    <property type="protein sequence ID" value="QBI22093.1"/>
    <property type="molecule type" value="Genomic_DNA"/>
</dbReference>
<evidence type="ECO:0000256" key="7">
    <source>
        <dbReference type="SAM" id="Phobius"/>
    </source>
</evidence>
<organism evidence="9 10">
    <name type="scientific">Egibacter rhizosphaerae</name>
    <dbReference type="NCBI Taxonomy" id="1670831"/>
    <lineage>
        <taxon>Bacteria</taxon>
        <taxon>Bacillati</taxon>
        <taxon>Actinomycetota</taxon>
        <taxon>Nitriliruptoria</taxon>
        <taxon>Egibacterales</taxon>
        <taxon>Egibacteraceae</taxon>
        <taxon>Egibacter</taxon>
    </lineage>
</organism>
<keyword evidence="10" id="KW-1185">Reference proteome</keyword>
<sequence>MALLARLSSRVGLSPIPLYLVAGLAVGTGGLVPLDLSEEFIALGADIGVVLLLFMLGLEYTSAELRGALRDGLPVGLVNVGLNLVPGVLAGFALGFSPLGALALGGITYATSSGVSAKVLTDLERLGNRETPAVLGILVLEDLSMAIYLPVLVALLVGTGVAQGVLSLAVALLAVAIALVLALRYGERISSVIASRSQEVVLLTVLGLILVVAGIAEELQVSSAVGAFLVGLALSGGVADRARALLGPLRDLFAATFFLFFGLQIVPGTLLDMLGIAVALAVVTGLTKIATGWLAATRLGVGRFGRWRAGAALVPRGEFSIVVAGLAAGVEPDLSPLAAAYVLLLAFVGPVLMRFADPIVSWVVDRTPGARAARGA</sequence>
<keyword evidence="4 7" id="KW-0812">Transmembrane</keyword>
<dbReference type="KEGG" id="erz:ER308_17375"/>
<dbReference type="OrthoDB" id="3294398at2"/>
<feature type="transmembrane region" description="Helical" evidence="7">
    <location>
        <begin position="197"/>
        <end position="215"/>
    </location>
</feature>
<comment type="similarity">
    <text evidence="2">Belongs to the monovalent cation:proton antiporter 2 (CPA2) transporter (TC 2.A.37) family.</text>
</comment>
<dbReference type="PANTHER" id="PTHR42751">
    <property type="entry name" value="SODIUM/HYDROGEN EXCHANGER FAMILY/TRKA DOMAIN PROTEIN"/>
    <property type="match status" value="1"/>
</dbReference>
<feature type="transmembrane region" description="Helical" evidence="7">
    <location>
        <begin position="221"/>
        <end position="240"/>
    </location>
</feature>
<name>A0A411YLP0_9ACTN</name>
<feature type="transmembrane region" description="Helical" evidence="7">
    <location>
        <begin position="72"/>
        <end position="93"/>
    </location>
</feature>
<keyword evidence="3" id="KW-0813">Transport</keyword>
<dbReference type="Proteomes" id="UP000291469">
    <property type="component" value="Chromosome"/>
</dbReference>
<dbReference type="InterPro" id="IPR006153">
    <property type="entry name" value="Cation/H_exchanger_TM"/>
</dbReference>
<evidence type="ECO:0000256" key="4">
    <source>
        <dbReference type="ARBA" id="ARBA00022692"/>
    </source>
</evidence>
<evidence type="ECO:0000313" key="10">
    <source>
        <dbReference type="Proteomes" id="UP000291469"/>
    </source>
</evidence>
<feature type="transmembrane region" description="Helical" evidence="7">
    <location>
        <begin position="99"/>
        <end position="121"/>
    </location>
</feature>
<reference evidence="9 10" key="1">
    <citation type="submission" date="2019-01" db="EMBL/GenBank/DDBJ databases">
        <title>Egibacter rhizosphaerae EGI 80759T.</title>
        <authorList>
            <person name="Chen D.-D."/>
            <person name="Tian Y."/>
            <person name="Jiao J.-Y."/>
            <person name="Zhang X.-T."/>
            <person name="Zhang Y.-G."/>
            <person name="Zhang Y."/>
            <person name="Xiao M."/>
            <person name="Shu W.-S."/>
            <person name="Li W.-J."/>
        </authorList>
    </citation>
    <scope>NUCLEOTIDE SEQUENCE [LARGE SCALE GENOMIC DNA]</scope>
    <source>
        <strain evidence="9 10">EGI 80759</strain>
    </source>
</reference>
<dbReference type="GO" id="GO:1902600">
    <property type="term" value="P:proton transmembrane transport"/>
    <property type="evidence" value="ECO:0007669"/>
    <property type="project" value="InterPro"/>
</dbReference>
<accession>A0A411YLP0</accession>
<proteinExistence type="inferred from homology"/>
<evidence type="ECO:0000256" key="3">
    <source>
        <dbReference type="ARBA" id="ARBA00022448"/>
    </source>
</evidence>
<gene>
    <name evidence="9" type="ORF">ER308_17375</name>
</gene>
<feature type="transmembrane region" description="Helical" evidence="7">
    <location>
        <begin position="133"/>
        <end position="158"/>
    </location>
</feature>
<feature type="transmembrane region" description="Helical" evidence="7">
    <location>
        <begin position="164"/>
        <end position="185"/>
    </location>
</feature>
<dbReference type="AlphaFoldDB" id="A0A411YLP0"/>
<evidence type="ECO:0000313" key="9">
    <source>
        <dbReference type="EMBL" id="QBI22093.1"/>
    </source>
</evidence>
<dbReference type="Pfam" id="PF00999">
    <property type="entry name" value="Na_H_Exchanger"/>
    <property type="match status" value="1"/>
</dbReference>
<feature type="transmembrane region" description="Helical" evidence="7">
    <location>
        <begin position="309"/>
        <end position="330"/>
    </location>
</feature>
<evidence type="ECO:0000256" key="2">
    <source>
        <dbReference type="ARBA" id="ARBA00005551"/>
    </source>
</evidence>
<dbReference type="PANTHER" id="PTHR42751:SF6">
    <property type="entry name" value="CONSERVED INTEGRAL MEMBRANE TRANSPORT PROTEIN-RELATED"/>
    <property type="match status" value="1"/>
</dbReference>